<dbReference type="AlphaFoldDB" id="A0A6L3W6X9"/>
<dbReference type="EMBL" id="WBMR01000003">
    <property type="protein sequence ID" value="KAB2388782.1"/>
    <property type="molecule type" value="Genomic_DNA"/>
</dbReference>
<proteinExistence type="predicted"/>
<evidence type="ECO:0000259" key="1">
    <source>
        <dbReference type="Pfam" id="PF20254"/>
    </source>
</evidence>
<name>A0A6L3W6X9_9ACTN</name>
<gene>
    <name evidence="2" type="ORF">F9B16_02310</name>
</gene>
<protein>
    <recommendedName>
        <fullName evidence="1">N,N-dimethylformamidase beta subunit-like C-terminal domain-containing protein</fullName>
    </recommendedName>
</protein>
<organism evidence="2 3">
    <name type="scientific">Actinomadura montaniterrae</name>
    <dbReference type="NCBI Taxonomy" id="1803903"/>
    <lineage>
        <taxon>Bacteria</taxon>
        <taxon>Bacillati</taxon>
        <taxon>Actinomycetota</taxon>
        <taxon>Actinomycetes</taxon>
        <taxon>Streptosporangiales</taxon>
        <taxon>Thermomonosporaceae</taxon>
        <taxon>Actinomadura</taxon>
    </lineage>
</organism>
<evidence type="ECO:0000313" key="2">
    <source>
        <dbReference type="EMBL" id="KAB2388782.1"/>
    </source>
</evidence>
<sequence length="540" mass="60423">MRHVHTTKPAFAWSPRSWPSERAYAVPDAEEVWCYTDRFSYFPGETVAFHLSASVPSFTVEIVRDGARPETVWRRDGVTAGRHEAPADAHAKGCGWPAGLTLEIPDGWRPGFYIVTVRAVLSDGELWEREHFFVVKAPAGRRPKAAIVLTTGTMLAYNDWGGANHYRGLGDDPRDDAGCPLASTQRPIARGMIRKPEGAPREANHLTLPMNGAPRYASYEWARLNGYSRHHGDAFWASYERLFVRWAEERGYELDYLTQHDLHVDETVLDGYRCVIVVGHDEYWSWEMRDAVDRFVDGGGGLARFGGNYQWQVRLSDDLTTQYCYRLPSLDPDTERSPRTATTMWEAKSVGRPGATTVGLNGLGGVYTRYGVATPRSSGGFIVYRPHHWAFEGTDLYYGDQLGAAPTFLAAFEVDSVEYTFRRGLPYSTFEDGAPETLEILALTPAVRGEEDRFGGLLPMGGPEEEVYAYNRELGDDLPDYVNEGGMRGAGMIAAFTRGRGEVFNGGSTEWPYALHVGDPYVDRIVRNVLDRFLTRDLEG</sequence>
<dbReference type="Proteomes" id="UP000483004">
    <property type="component" value="Unassembled WGS sequence"/>
</dbReference>
<accession>A0A6L3W6X9</accession>
<dbReference type="Pfam" id="PF20254">
    <property type="entry name" value="DMFA2_C"/>
    <property type="match status" value="1"/>
</dbReference>
<feature type="domain" description="N,N-dimethylformamidase beta subunit-like C-terminal" evidence="1">
    <location>
        <begin position="65"/>
        <end position="516"/>
    </location>
</feature>
<keyword evidence="3" id="KW-1185">Reference proteome</keyword>
<dbReference type="SUPFAM" id="SSF52317">
    <property type="entry name" value="Class I glutamine amidotransferase-like"/>
    <property type="match status" value="1"/>
</dbReference>
<dbReference type="OrthoDB" id="505641at2"/>
<reference evidence="2 3" key="1">
    <citation type="submission" date="2019-09" db="EMBL/GenBank/DDBJ databases">
        <title>Actinomadura physcomitrii sp. nov., a novel actinomycete isolated from moss [Physcomitrium sphaericum (Ludw) Fuernr].</title>
        <authorList>
            <person name="Liu C."/>
            <person name="Zhuang X."/>
        </authorList>
    </citation>
    <scope>NUCLEOTIDE SEQUENCE [LARGE SCALE GENOMIC DNA]</scope>
    <source>
        <strain evidence="2 3">CYP1-1B</strain>
    </source>
</reference>
<dbReference type="InterPro" id="IPR046540">
    <property type="entry name" value="DMFA2_C"/>
</dbReference>
<comment type="caution">
    <text evidence="2">The sequence shown here is derived from an EMBL/GenBank/DDBJ whole genome shotgun (WGS) entry which is preliminary data.</text>
</comment>
<evidence type="ECO:0000313" key="3">
    <source>
        <dbReference type="Proteomes" id="UP000483004"/>
    </source>
</evidence>
<dbReference type="InterPro" id="IPR029062">
    <property type="entry name" value="Class_I_gatase-like"/>
</dbReference>